<feature type="repeat" description="TPR" evidence="5">
    <location>
        <begin position="652"/>
        <end position="685"/>
    </location>
</feature>
<dbReference type="PROSITE" id="PS50011">
    <property type="entry name" value="PROTEIN_KINASE_DOM"/>
    <property type="match status" value="1"/>
</dbReference>
<dbReference type="InterPro" id="IPR000719">
    <property type="entry name" value="Prot_kinase_dom"/>
</dbReference>
<comment type="caution">
    <text evidence="7">The sequence shown here is derived from an EMBL/GenBank/DDBJ whole genome shotgun (WGS) entry which is preliminary data.</text>
</comment>
<reference evidence="7 8" key="1">
    <citation type="submission" date="2023-04" db="EMBL/GenBank/DDBJ databases">
        <title>Lysobacter sp. strain UC isolated from soil sample.</title>
        <authorList>
            <person name="Choksket S."/>
            <person name="Harshvardhan F."/>
            <person name="Rana R."/>
            <person name="Patil P.B."/>
            <person name="Korpole S."/>
        </authorList>
    </citation>
    <scope>NUCLEOTIDE SEQUENCE [LARGE SCALE GENOMIC DNA]</scope>
    <source>
        <strain evidence="7 8">UC</strain>
    </source>
</reference>
<sequence>MDAARWQEIRELFDAVCELPPSRWAPTLRDMSADPKIVEEVLSLLDAQTMQLQRASGPVATLLANLPDAQLQPGDRLDGWRLGDRLASGGMGSVFVADRADGLFRHRVAIKLLRGFAGPVAAQRLAAERQILAGLQHPGIARLYDGGTTPTGQPYLVLEYVDGLPLDEYADRHGLRLRARIALLQRVCAAVAAAHRQLVVHCDLKPGNVLVREDGEPVLLDFGIARLLAEHGEDSAAGYGTAGYASPEQLAGERIGVASDVYGLGALLCRLVAGRAPVRDDADGRLLAPSAIASADTPWRRQLQGDLDAIVLKACDADPERRHATVDALAADLQCVLERRPVSARPRTAGYRLSRFLARRWKESAAAAIALGLCAGFVWQLGEQRERAEHEAAVAKEVGDLLVKAFAEADPKARGARGTQVATARDVLDGGAAQLERAGGSPEVLARQRAVIGMAYHNLGETKRAEPLMRRAAQELVEVGALAEAAAVYSDLAVLLGNDKRGDDAVAMGRRSLELRERIGADALAIADSHNSLGIALNTQGDTDAAIQSLRKALALRRANLAADTQPVAVTLQNLAMVYRNQGQYRRAEAMYREVLAVRRRDGERTFGVLMARGGLAKALNDQGRQAEAAVLLRENVELARDLYDDRGDHMATAHSELASTLQDMGDYATALPNYRRALEISAESGGEGTMQYAIDLNNMATLLEARGEMAAAEAAYRRSLEIRRANLPADDRSVVRAEGNLARLQMRRGQMREARPAMERNLEQWRRKSDKPTPELVTAMLGLVEWHARAGEPDAAQALLDRTPALPEESPSLALRRLGLRADIALRRGDWAQAQALWAQVVEGNGGRDPVMAAKSRVPYAEALLGAGRLDEAREQAALASPPLQAALVDDAEPLQRLRTLEAKLRKG</sequence>
<proteinExistence type="predicted"/>
<feature type="repeat" description="TPR" evidence="5">
    <location>
        <begin position="569"/>
        <end position="602"/>
    </location>
</feature>
<dbReference type="Pfam" id="PF00069">
    <property type="entry name" value="Pkinase"/>
    <property type="match status" value="1"/>
</dbReference>
<dbReference type="GO" id="GO:0004674">
    <property type="term" value="F:protein serine/threonine kinase activity"/>
    <property type="evidence" value="ECO:0007669"/>
    <property type="project" value="UniProtKB-EC"/>
</dbReference>
<keyword evidence="8" id="KW-1185">Reference proteome</keyword>
<protein>
    <submittedName>
        <fullName evidence="7">Serine/threonine-protein kinase</fullName>
        <ecNumber evidence="7">2.7.11.1</ecNumber>
    </submittedName>
</protein>
<dbReference type="InterPro" id="IPR011990">
    <property type="entry name" value="TPR-like_helical_dom_sf"/>
</dbReference>
<dbReference type="EC" id="2.7.11.1" evidence="7"/>
<keyword evidence="1 7" id="KW-0808">Transferase</keyword>
<evidence type="ECO:0000313" key="7">
    <source>
        <dbReference type="EMBL" id="MDR0182156.1"/>
    </source>
</evidence>
<dbReference type="EMBL" id="JARUHG010000001">
    <property type="protein sequence ID" value="MDR0182156.1"/>
    <property type="molecule type" value="Genomic_DNA"/>
</dbReference>
<dbReference type="Pfam" id="PF13432">
    <property type="entry name" value="TPR_16"/>
    <property type="match status" value="1"/>
</dbReference>
<dbReference type="SMART" id="SM00028">
    <property type="entry name" value="TPR"/>
    <property type="match status" value="7"/>
</dbReference>
<dbReference type="InterPro" id="IPR011009">
    <property type="entry name" value="Kinase-like_dom_sf"/>
</dbReference>
<dbReference type="Gene3D" id="1.25.40.10">
    <property type="entry name" value="Tetratricopeptide repeat domain"/>
    <property type="match status" value="2"/>
</dbReference>
<organism evidence="7 8">
    <name type="scientific">Lysobacter arvi</name>
    <dbReference type="NCBI Taxonomy" id="3038776"/>
    <lineage>
        <taxon>Bacteria</taxon>
        <taxon>Pseudomonadati</taxon>
        <taxon>Pseudomonadota</taxon>
        <taxon>Gammaproteobacteria</taxon>
        <taxon>Lysobacterales</taxon>
        <taxon>Lysobacteraceae</taxon>
        <taxon>Lysobacter</taxon>
    </lineage>
</organism>
<keyword evidence="5" id="KW-0802">TPR repeat</keyword>
<keyword evidence="3 7" id="KW-0418">Kinase</keyword>
<evidence type="ECO:0000256" key="4">
    <source>
        <dbReference type="ARBA" id="ARBA00022840"/>
    </source>
</evidence>
<dbReference type="PANTHER" id="PTHR43289:SF34">
    <property type="entry name" value="SERINE_THREONINE-PROTEIN KINASE YBDM-RELATED"/>
    <property type="match status" value="1"/>
</dbReference>
<accession>A0ABU1CAG7</accession>
<evidence type="ECO:0000256" key="5">
    <source>
        <dbReference type="PROSITE-ProRule" id="PRU00339"/>
    </source>
</evidence>
<dbReference type="Pfam" id="PF13424">
    <property type="entry name" value="TPR_12"/>
    <property type="match status" value="4"/>
</dbReference>
<dbReference type="RefSeq" id="WP_309261313.1">
    <property type="nucleotide sequence ID" value="NZ_JARUHG010000001.1"/>
</dbReference>
<dbReference type="PROSITE" id="PS50005">
    <property type="entry name" value="TPR"/>
    <property type="match status" value="3"/>
</dbReference>
<evidence type="ECO:0000256" key="3">
    <source>
        <dbReference type="ARBA" id="ARBA00022777"/>
    </source>
</evidence>
<dbReference type="Gene3D" id="1.10.510.10">
    <property type="entry name" value="Transferase(Phosphotransferase) domain 1"/>
    <property type="match status" value="1"/>
</dbReference>
<name>A0ABU1CAG7_9GAMM</name>
<feature type="domain" description="Protein kinase" evidence="6">
    <location>
        <begin position="80"/>
        <end position="337"/>
    </location>
</feature>
<dbReference type="SUPFAM" id="SSF56112">
    <property type="entry name" value="Protein kinase-like (PK-like)"/>
    <property type="match status" value="1"/>
</dbReference>
<evidence type="ECO:0000256" key="1">
    <source>
        <dbReference type="ARBA" id="ARBA00022679"/>
    </source>
</evidence>
<dbReference type="PANTHER" id="PTHR43289">
    <property type="entry name" value="MITOGEN-ACTIVATED PROTEIN KINASE KINASE KINASE 20-RELATED"/>
    <property type="match status" value="1"/>
</dbReference>
<dbReference type="InterPro" id="IPR008271">
    <property type="entry name" value="Ser/Thr_kinase_AS"/>
</dbReference>
<gene>
    <name evidence="7" type="ORF">P8609_04115</name>
</gene>
<dbReference type="PROSITE" id="PS00108">
    <property type="entry name" value="PROTEIN_KINASE_ST"/>
    <property type="match status" value="1"/>
</dbReference>
<dbReference type="SMART" id="SM00220">
    <property type="entry name" value="S_TKc"/>
    <property type="match status" value="1"/>
</dbReference>
<dbReference type="Gene3D" id="3.30.200.20">
    <property type="entry name" value="Phosphorylase Kinase, domain 1"/>
    <property type="match status" value="1"/>
</dbReference>
<evidence type="ECO:0000256" key="2">
    <source>
        <dbReference type="ARBA" id="ARBA00022741"/>
    </source>
</evidence>
<dbReference type="Proteomes" id="UP001233535">
    <property type="component" value="Unassembled WGS sequence"/>
</dbReference>
<keyword evidence="2" id="KW-0547">Nucleotide-binding</keyword>
<dbReference type="InterPro" id="IPR019734">
    <property type="entry name" value="TPR_rpt"/>
</dbReference>
<feature type="repeat" description="TPR" evidence="5">
    <location>
        <begin position="527"/>
        <end position="560"/>
    </location>
</feature>
<evidence type="ECO:0000259" key="6">
    <source>
        <dbReference type="PROSITE" id="PS50011"/>
    </source>
</evidence>
<keyword evidence="4" id="KW-0067">ATP-binding</keyword>
<dbReference type="SUPFAM" id="SSF48452">
    <property type="entry name" value="TPR-like"/>
    <property type="match status" value="3"/>
</dbReference>
<dbReference type="CDD" id="cd14014">
    <property type="entry name" value="STKc_PknB_like"/>
    <property type="match status" value="1"/>
</dbReference>
<evidence type="ECO:0000313" key="8">
    <source>
        <dbReference type="Proteomes" id="UP001233535"/>
    </source>
</evidence>